<accession>A0A1Z4BK64</accession>
<keyword evidence="2" id="KW-0732">Signal</keyword>
<dbReference type="AlphaFoldDB" id="A0A1Z4BK64"/>
<dbReference type="EMBL" id="CP022022">
    <property type="protein sequence ID" value="ASF41670.1"/>
    <property type="molecule type" value="Genomic_DNA"/>
</dbReference>
<protein>
    <recommendedName>
        <fullName evidence="5">Wall-associated protein</fullName>
    </recommendedName>
</protein>
<feature type="signal peptide" evidence="2">
    <location>
        <begin position="1"/>
        <end position="15"/>
    </location>
</feature>
<reference evidence="4" key="1">
    <citation type="submission" date="2017-06" db="EMBL/GenBank/DDBJ databases">
        <title>Complete genome sequence of Capnocytophaga sp. KCOM 1579 (=ChDC OS43) isolated from a human refractory periapical abscess lesion.</title>
        <authorList>
            <person name="Kook J.-K."/>
            <person name="Park S.-N."/>
            <person name="Lim Y.K."/>
            <person name="Roh H."/>
        </authorList>
    </citation>
    <scope>NUCLEOTIDE SEQUENCE [LARGE SCALE GENOMIC DNA]</scope>
    <source>
        <strain evidence="4">ChDC OS43</strain>
    </source>
</reference>
<evidence type="ECO:0000256" key="1">
    <source>
        <dbReference type="SAM" id="MobiDB-lite"/>
    </source>
</evidence>
<dbReference type="KEGG" id="capn:CBG49_00445"/>
<dbReference type="RefSeq" id="WP_088592898.1">
    <property type="nucleotide sequence ID" value="NZ_CP022022.1"/>
</dbReference>
<evidence type="ECO:0000313" key="3">
    <source>
        <dbReference type="EMBL" id="ASF41670.1"/>
    </source>
</evidence>
<name>A0A1Z4BK64_9FLAO</name>
<feature type="compositionally biased region" description="Polar residues" evidence="1">
    <location>
        <begin position="295"/>
        <end position="310"/>
    </location>
</feature>
<organism evidence="3 4">
    <name type="scientific">Capnocytophaga endodontalis</name>
    <dbReference type="NCBI Taxonomy" id="2708117"/>
    <lineage>
        <taxon>Bacteria</taxon>
        <taxon>Pseudomonadati</taxon>
        <taxon>Bacteroidota</taxon>
        <taxon>Flavobacteriia</taxon>
        <taxon>Flavobacteriales</taxon>
        <taxon>Flavobacteriaceae</taxon>
        <taxon>Capnocytophaga</taxon>
    </lineage>
</organism>
<dbReference type="Proteomes" id="UP000197007">
    <property type="component" value="Chromosome"/>
</dbReference>
<sequence>MKKIFIALMAMVALASCGKSDDNDGTIQEGAFPKKITVTYPKNNESTVIVYNIQNDKILSFTKTEYSNGVQTGTTENTKIEYNGNLIKQIKSGEPSSEDYSIIDYHYDGQGRLVRRTIVEPNDDDAKTETYEYSYIGDQLSKEVHIYPSTTYINGQEKKINRHIEKVLEYNSNIITVNEISTSRDGNGNVVSGTSTHTNTIVYTLSNGNLVKKVENQITTEYLYDTNTNPMPLNKLSKTTDPIYFLSPDMSKNNLIKTEKTYIGYQGVEVKTIITQDLTYNEKGYPTMNKRYRQEGNNPKELSSITEYEY</sequence>
<feature type="chain" id="PRO_5012441740" description="Wall-associated protein" evidence="2">
    <location>
        <begin position="16"/>
        <end position="310"/>
    </location>
</feature>
<evidence type="ECO:0000313" key="4">
    <source>
        <dbReference type="Proteomes" id="UP000197007"/>
    </source>
</evidence>
<proteinExistence type="predicted"/>
<evidence type="ECO:0008006" key="5">
    <source>
        <dbReference type="Google" id="ProtNLM"/>
    </source>
</evidence>
<dbReference type="PROSITE" id="PS51257">
    <property type="entry name" value="PROKAR_LIPOPROTEIN"/>
    <property type="match status" value="1"/>
</dbReference>
<evidence type="ECO:0000256" key="2">
    <source>
        <dbReference type="SAM" id="SignalP"/>
    </source>
</evidence>
<feature type="region of interest" description="Disordered" evidence="1">
    <location>
        <begin position="289"/>
        <end position="310"/>
    </location>
</feature>
<keyword evidence="4" id="KW-1185">Reference proteome</keyword>
<gene>
    <name evidence="3" type="ORF">CBG49_00445</name>
</gene>